<dbReference type="EMBL" id="BARV01016657">
    <property type="protein sequence ID" value="GAI29556.1"/>
    <property type="molecule type" value="Genomic_DNA"/>
</dbReference>
<protein>
    <submittedName>
        <fullName evidence="1">Uncharacterized protein</fullName>
    </submittedName>
</protein>
<name>X1NH82_9ZZZZ</name>
<dbReference type="AlphaFoldDB" id="X1NH82"/>
<comment type="caution">
    <text evidence="1">The sequence shown here is derived from an EMBL/GenBank/DDBJ whole genome shotgun (WGS) entry which is preliminary data.</text>
</comment>
<gene>
    <name evidence="1" type="ORF">S06H3_28536</name>
</gene>
<organism evidence="1">
    <name type="scientific">marine sediment metagenome</name>
    <dbReference type="NCBI Taxonomy" id="412755"/>
    <lineage>
        <taxon>unclassified sequences</taxon>
        <taxon>metagenomes</taxon>
        <taxon>ecological metagenomes</taxon>
    </lineage>
</organism>
<reference evidence="1" key="1">
    <citation type="journal article" date="2014" name="Front. Microbiol.">
        <title>High frequency of phylogenetically diverse reductive dehalogenase-homologous genes in deep subseafloor sedimentary metagenomes.</title>
        <authorList>
            <person name="Kawai M."/>
            <person name="Futagami T."/>
            <person name="Toyoda A."/>
            <person name="Takaki Y."/>
            <person name="Nishi S."/>
            <person name="Hori S."/>
            <person name="Arai W."/>
            <person name="Tsubouchi T."/>
            <person name="Morono Y."/>
            <person name="Uchiyama I."/>
            <person name="Ito T."/>
            <person name="Fujiyama A."/>
            <person name="Inagaki F."/>
            <person name="Takami H."/>
        </authorList>
    </citation>
    <scope>NUCLEOTIDE SEQUENCE</scope>
    <source>
        <strain evidence="1">Expedition CK06-06</strain>
    </source>
</reference>
<evidence type="ECO:0000313" key="1">
    <source>
        <dbReference type="EMBL" id="GAI29556.1"/>
    </source>
</evidence>
<sequence>MAPNGQMKRQKGLDVVTDQTKKKIKIKIFKPKSQPINSRREGCKINQGIPASIVPAGQSLQNHGSRRKYGIITTSVNIIT</sequence>
<accession>X1NH82</accession>
<proteinExistence type="predicted"/>